<keyword evidence="2" id="KW-1185">Reference proteome</keyword>
<name>A0ABY4E090_9NEIS</name>
<reference evidence="1 2" key="1">
    <citation type="journal article" date="2022" name="Res Sq">
        <title>Evolution of multicellular longitudinally dividing oral cavity symbionts (Neisseriaceae).</title>
        <authorList>
            <person name="Nyongesa S."/>
            <person name="Weber P."/>
            <person name="Bernet E."/>
            <person name="Pullido F."/>
            <person name="Nieckarz M."/>
            <person name="Delaby M."/>
            <person name="Nieves C."/>
            <person name="Viehboeck T."/>
            <person name="Krause N."/>
            <person name="Rivera-Millot A."/>
            <person name="Nakamura A."/>
            <person name="Vischer N."/>
            <person name="VanNieuwenhze M."/>
            <person name="Brun Y."/>
            <person name="Cava F."/>
            <person name="Bulgheresi S."/>
            <person name="Veyrier F."/>
        </authorList>
    </citation>
    <scope>NUCLEOTIDE SEQUENCE [LARGE SCALE GENOMIC DNA]</scope>
    <source>
        <strain evidence="1 2">SN4</strain>
    </source>
</reference>
<evidence type="ECO:0008006" key="3">
    <source>
        <dbReference type="Google" id="ProtNLM"/>
    </source>
</evidence>
<evidence type="ECO:0000313" key="2">
    <source>
        <dbReference type="Proteomes" id="UP000832011"/>
    </source>
</evidence>
<dbReference type="EMBL" id="CP091511">
    <property type="protein sequence ID" value="UOO89183.1"/>
    <property type="molecule type" value="Genomic_DNA"/>
</dbReference>
<dbReference type="Proteomes" id="UP000832011">
    <property type="component" value="Chromosome"/>
</dbReference>
<dbReference type="RefSeq" id="WP_058356885.1">
    <property type="nucleotide sequence ID" value="NZ_CABKVG010000010.1"/>
</dbReference>
<protein>
    <recommendedName>
        <fullName evidence="3">Portal protein</fullName>
    </recommendedName>
</protein>
<sequence length="506" mass="56821">MSQQSVILDKNGDNFQLATPEEIYQASNEAMVDFDSVTIGQMLASNQQTIRNRIEIYGAYQYMASDPIIATALNLHVTQSLGAHETTSEVFFIESKPDAKGNEIKIIEELRDDLAPLLNKMAYEIAYSGATFGDAYARIYSKPKTGVEEIYFGDKLHSAIIQPMMRGEKTIGYVVALENSNKRVSMSTMQIARFKMPRMGMVSQQRILLNAWNDSILEDDLSKHKPLPDTIGGSFLQDAERPYYLLQNALFGLNSSRIMDAVQESLITLNMEGMNNTQQKKFVNAMTKMLTATKNKLHEAISAGRPITERIRHILPVSSEKQLTQIDTGLSGSGNSNSFNIDDVMLYARMLAAALGQDLSMLGFADQLSGGLGDGGFYRVSAQGAQRAIWIRQGFTDFVNYVIDIHMQQKYGGIFKNRPYEITFIGAQTALEKEKQDIQERRSMSSATTLQVMQQLIDLGWDEKSIINFLKNQMSMDEDDALLYAKQLAKKQSERPQESNEQDFNE</sequence>
<organism evidence="1 2">
    <name type="scientific">Vitreoscilla massiliensis</name>
    <dbReference type="NCBI Taxonomy" id="1689272"/>
    <lineage>
        <taxon>Bacteria</taxon>
        <taxon>Pseudomonadati</taxon>
        <taxon>Pseudomonadota</taxon>
        <taxon>Betaproteobacteria</taxon>
        <taxon>Neisseriales</taxon>
        <taxon>Neisseriaceae</taxon>
        <taxon>Vitreoscilla</taxon>
    </lineage>
</organism>
<proteinExistence type="predicted"/>
<accession>A0ABY4E090</accession>
<evidence type="ECO:0000313" key="1">
    <source>
        <dbReference type="EMBL" id="UOO89183.1"/>
    </source>
</evidence>
<gene>
    <name evidence="1" type="ORF">LVJ82_17330</name>
</gene>